<reference evidence="2 3" key="1">
    <citation type="submission" date="2017-10" db="EMBL/GenBank/DDBJ databases">
        <title>Sequencing the genomes of 1000 actinobacteria strains.</title>
        <authorList>
            <person name="Klenk H.-P."/>
        </authorList>
    </citation>
    <scope>NUCLEOTIDE SEQUENCE [LARGE SCALE GENOMIC DNA]</scope>
    <source>
        <strain evidence="2 3">DSM 21801</strain>
    </source>
</reference>
<evidence type="ECO:0000313" key="2">
    <source>
        <dbReference type="EMBL" id="PFG19128.1"/>
    </source>
</evidence>
<gene>
    <name evidence="2" type="ORF">ATL40_0684</name>
</gene>
<evidence type="ECO:0000259" key="1">
    <source>
        <dbReference type="Pfam" id="PF13794"/>
    </source>
</evidence>
<dbReference type="Proteomes" id="UP000224915">
    <property type="component" value="Unassembled WGS sequence"/>
</dbReference>
<dbReference type="InterPro" id="IPR012347">
    <property type="entry name" value="Ferritin-like"/>
</dbReference>
<dbReference type="Gene3D" id="1.20.1260.10">
    <property type="match status" value="1"/>
</dbReference>
<dbReference type="Pfam" id="PF13794">
    <property type="entry name" value="MiaE_2"/>
    <property type="match status" value="1"/>
</dbReference>
<organism evidence="2 3">
    <name type="scientific">Serinibacter salmoneus</name>
    <dbReference type="NCBI Taxonomy" id="556530"/>
    <lineage>
        <taxon>Bacteria</taxon>
        <taxon>Bacillati</taxon>
        <taxon>Actinomycetota</taxon>
        <taxon>Actinomycetes</taxon>
        <taxon>Micrococcales</taxon>
        <taxon>Beutenbergiaceae</taxon>
        <taxon>Serinibacter</taxon>
    </lineage>
</organism>
<protein>
    <submittedName>
        <fullName evidence="2">tRNA-(MS[2]IO[6]A)-hydroxylase MiaE-like protein</fullName>
    </submittedName>
</protein>
<dbReference type="RefSeq" id="WP_098468306.1">
    <property type="nucleotide sequence ID" value="NZ_PDJD01000001.1"/>
</dbReference>
<name>A0A2A9CXG9_9MICO</name>
<sequence>MSTGHPDTLHTDAHKEGGDPAVCSALSLIAAGALSGFAWLADDAANAPDLTSRMLLSRMAARELAPLDPVQAYQREIGMDEAAVEEQIWSYRALLADLEARTVPRDWWERLISTYIGFGLVLDLQRELVAGMSGRPAAIAQEALADSGLGDFVVERLAPAVAQEQQLAARLALWGRRVVGEGLGMASRLVSEHRELAVLAGIVPEGTEVSAEVLSPTMGRLTSEHARRMGRLGLTA</sequence>
<accession>A0A2A9CXG9</accession>
<dbReference type="EMBL" id="PDJD01000001">
    <property type="protein sequence ID" value="PFG19128.1"/>
    <property type="molecule type" value="Genomic_DNA"/>
</dbReference>
<comment type="caution">
    <text evidence="2">The sequence shown here is derived from an EMBL/GenBank/DDBJ whole genome shotgun (WGS) entry which is preliminary data.</text>
</comment>
<feature type="domain" description="Ferritin-like" evidence="1">
    <location>
        <begin position="21"/>
        <end position="199"/>
    </location>
</feature>
<dbReference type="InterPro" id="IPR059125">
    <property type="entry name" value="Ferritin_actino"/>
</dbReference>
<dbReference type="OrthoDB" id="3728083at2"/>
<evidence type="ECO:0000313" key="3">
    <source>
        <dbReference type="Proteomes" id="UP000224915"/>
    </source>
</evidence>
<keyword evidence="3" id="KW-1185">Reference proteome</keyword>
<dbReference type="AlphaFoldDB" id="A0A2A9CXG9"/>
<proteinExistence type="predicted"/>